<sequence length="99" mass="11538">MEMIRFPFHREWNNALSFVEKWCQMEISSQVPANFKGQLASVELLFPGRMAAPRDMNPVRMMLFDETAYRNGVVFWQHLAYILAFGLAFEACENTGERT</sequence>
<proteinExistence type="predicted"/>
<comment type="caution">
    <text evidence="1">The sequence shown here is derived from an EMBL/GenBank/DDBJ whole genome shotgun (WGS) entry which is preliminary data.</text>
</comment>
<protein>
    <submittedName>
        <fullName evidence="1">Uncharacterized protein</fullName>
    </submittedName>
</protein>
<accession>A0A219ATB4</accession>
<dbReference type="AlphaFoldDB" id="A0A219ATB4"/>
<dbReference type="Proteomes" id="UP000078397">
    <property type="component" value="Unassembled WGS sequence"/>
</dbReference>
<keyword evidence="2" id="KW-1185">Reference proteome</keyword>
<evidence type="ECO:0000313" key="1">
    <source>
        <dbReference type="EMBL" id="OWT43425.1"/>
    </source>
</evidence>
<name>A0A219ATB4_METCM</name>
<dbReference type="RefSeq" id="XP_022285847.1">
    <property type="nucleotide sequence ID" value="XM_022429136.1"/>
</dbReference>
<evidence type="ECO:0000313" key="2">
    <source>
        <dbReference type="Proteomes" id="UP000078397"/>
    </source>
</evidence>
<dbReference type="GeneID" id="28844265"/>
<organism evidence="1 2">
    <name type="scientific">Pochonia chlamydosporia 170</name>
    <dbReference type="NCBI Taxonomy" id="1380566"/>
    <lineage>
        <taxon>Eukaryota</taxon>
        <taxon>Fungi</taxon>
        <taxon>Dikarya</taxon>
        <taxon>Ascomycota</taxon>
        <taxon>Pezizomycotina</taxon>
        <taxon>Sordariomycetes</taxon>
        <taxon>Hypocreomycetidae</taxon>
        <taxon>Hypocreales</taxon>
        <taxon>Clavicipitaceae</taxon>
        <taxon>Pochonia</taxon>
    </lineage>
</organism>
<reference evidence="1 2" key="1">
    <citation type="journal article" date="2016" name="PLoS Pathog.">
        <title>Biosynthesis of antibiotic leucinostatins in bio-control fungus Purpureocillium lilacinum and their inhibition on phytophthora revealed by genome mining.</title>
        <authorList>
            <person name="Wang G."/>
            <person name="Liu Z."/>
            <person name="Lin R."/>
            <person name="Li E."/>
            <person name="Mao Z."/>
            <person name="Ling J."/>
            <person name="Yang Y."/>
            <person name="Yin W.B."/>
            <person name="Xie B."/>
        </authorList>
    </citation>
    <scope>NUCLEOTIDE SEQUENCE [LARGE SCALE GENOMIC DNA]</scope>
    <source>
        <strain evidence="1">170</strain>
    </source>
</reference>
<dbReference type="KEGG" id="pchm:VFPPC_17426"/>
<dbReference type="EMBL" id="LSBJ02000001">
    <property type="protein sequence ID" value="OWT43425.1"/>
    <property type="molecule type" value="Genomic_DNA"/>
</dbReference>
<gene>
    <name evidence="1" type="ORF">VFPPC_17426</name>
</gene>